<evidence type="ECO:0000256" key="2">
    <source>
        <dbReference type="ARBA" id="ARBA00006339"/>
    </source>
</evidence>
<name>A0A482X5R2_LAOST</name>
<dbReference type="PANTHER" id="PTHR12137:SF30">
    <property type="entry name" value="CARBOHYDRATE SULFOTRANSFERASE"/>
    <property type="match status" value="1"/>
</dbReference>
<dbReference type="Pfam" id="PF03567">
    <property type="entry name" value="Sulfotransfer_2"/>
    <property type="match status" value="1"/>
</dbReference>
<dbReference type="EMBL" id="QKKF02017416">
    <property type="protein sequence ID" value="RZF40956.1"/>
    <property type="molecule type" value="Genomic_DNA"/>
</dbReference>
<keyword evidence="7 9" id="KW-0472">Membrane</keyword>
<dbReference type="InterPro" id="IPR005331">
    <property type="entry name" value="Sulfotransferase"/>
</dbReference>
<dbReference type="OrthoDB" id="2019940at2759"/>
<evidence type="ECO:0000256" key="8">
    <source>
        <dbReference type="ARBA" id="ARBA00023180"/>
    </source>
</evidence>
<keyword evidence="8 9" id="KW-0325">Glycoprotein</keyword>
<dbReference type="EC" id="2.8.2.-" evidence="9"/>
<organism evidence="10 11">
    <name type="scientific">Laodelphax striatellus</name>
    <name type="common">Small brown planthopper</name>
    <name type="synonym">Delphax striatella</name>
    <dbReference type="NCBI Taxonomy" id="195883"/>
    <lineage>
        <taxon>Eukaryota</taxon>
        <taxon>Metazoa</taxon>
        <taxon>Ecdysozoa</taxon>
        <taxon>Arthropoda</taxon>
        <taxon>Hexapoda</taxon>
        <taxon>Insecta</taxon>
        <taxon>Pterygota</taxon>
        <taxon>Neoptera</taxon>
        <taxon>Paraneoptera</taxon>
        <taxon>Hemiptera</taxon>
        <taxon>Auchenorrhyncha</taxon>
        <taxon>Fulgoroidea</taxon>
        <taxon>Delphacidae</taxon>
        <taxon>Criomorphinae</taxon>
        <taxon>Laodelphax</taxon>
    </lineage>
</organism>
<keyword evidence="3 9" id="KW-0808">Transferase</keyword>
<dbReference type="PANTHER" id="PTHR12137">
    <property type="entry name" value="CARBOHYDRATE SULFOTRANSFERASE"/>
    <property type="match status" value="1"/>
</dbReference>
<reference evidence="10 11" key="1">
    <citation type="journal article" date="2017" name="Gigascience">
        <title>Genome sequence of the small brown planthopper, Laodelphax striatellus.</title>
        <authorList>
            <person name="Zhu J."/>
            <person name="Jiang F."/>
            <person name="Wang X."/>
            <person name="Yang P."/>
            <person name="Bao Y."/>
            <person name="Zhao W."/>
            <person name="Wang W."/>
            <person name="Lu H."/>
            <person name="Wang Q."/>
            <person name="Cui N."/>
            <person name="Li J."/>
            <person name="Chen X."/>
            <person name="Luo L."/>
            <person name="Yu J."/>
            <person name="Kang L."/>
            <person name="Cui F."/>
        </authorList>
    </citation>
    <scope>NUCLEOTIDE SEQUENCE [LARGE SCALE GENOMIC DNA]</scope>
    <source>
        <strain evidence="10">Lst14</strain>
    </source>
</reference>
<evidence type="ECO:0000256" key="5">
    <source>
        <dbReference type="ARBA" id="ARBA00022989"/>
    </source>
</evidence>
<dbReference type="GO" id="GO:0016051">
    <property type="term" value="P:carbohydrate biosynthetic process"/>
    <property type="evidence" value="ECO:0007669"/>
    <property type="project" value="InterPro"/>
</dbReference>
<dbReference type="InParanoid" id="A0A482X5R2"/>
<comment type="similarity">
    <text evidence="2 9">Belongs to the sulfotransferase 2 family.</text>
</comment>
<accession>A0A482X5R2</accession>
<keyword evidence="9" id="KW-0119">Carbohydrate metabolism</keyword>
<evidence type="ECO:0000256" key="7">
    <source>
        <dbReference type="ARBA" id="ARBA00023136"/>
    </source>
</evidence>
<keyword evidence="11" id="KW-1185">Reference proteome</keyword>
<proteinExistence type="inferred from homology"/>
<keyword evidence="5 9" id="KW-1133">Transmembrane helix</keyword>
<gene>
    <name evidence="10" type="ORF">LSTR_LSTR013211</name>
</gene>
<protein>
    <recommendedName>
        <fullName evidence="9">Carbohydrate sulfotransferase</fullName>
        <ecNumber evidence="9">2.8.2.-</ecNumber>
    </recommendedName>
</protein>
<comment type="subcellular location">
    <subcellularLocation>
        <location evidence="1 9">Golgi apparatus membrane</location>
        <topology evidence="1 9">Single-pass type II membrane protein</topology>
    </subcellularLocation>
</comment>
<evidence type="ECO:0000256" key="3">
    <source>
        <dbReference type="ARBA" id="ARBA00022679"/>
    </source>
</evidence>
<evidence type="ECO:0000313" key="10">
    <source>
        <dbReference type="EMBL" id="RZF40956.1"/>
    </source>
</evidence>
<evidence type="ECO:0000256" key="1">
    <source>
        <dbReference type="ARBA" id="ARBA00004323"/>
    </source>
</evidence>
<evidence type="ECO:0000256" key="4">
    <source>
        <dbReference type="ARBA" id="ARBA00022692"/>
    </source>
</evidence>
<dbReference type="STRING" id="195883.A0A482X5R2"/>
<feature type="transmembrane region" description="Helical" evidence="9">
    <location>
        <begin position="12"/>
        <end position="33"/>
    </location>
</feature>
<dbReference type="AlphaFoldDB" id="A0A482X5R2"/>
<evidence type="ECO:0000313" key="11">
    <source>
        <dbReference type="Proteomes" id="UP000291343"/>
    </source>
</evidence>
<keyword evidence="6 9" id="KW-0333">Golgi apparatus</keyword>
<dbReference type="InterPro" id="IPR018011">
    <property type="entry name" value="Carb_sulfotrans_8-10"/>
</dbReference>
<keyword evidence="9" id="KW-0735">Signal-anchor</keyword>
<keyword evidence="4 9" id="KW-0812">Transmembrane</keyword>
<comment type="caution">
    <text evidence="10">The sequence shown here is derived from an EMBL/GenBank/DDBJ whole genome shotgun (WGS) entry which is preliminary data.</text>
</comment>
<evidence type="ECO:0000256" key="6">
    <source>
        <dbReference type="ARBA" id="ARBA00023034"/>
    </source>
</evidence>
<sequence length="368" mass="43239">MRIRVKKKCWILFVFLSVIVFAITVIISTILHFGNYDKRKEAAALLSEQEIKRLIKEAESINAKRIERVQKVCSKYNLGLFKNSAKVSQFKHPPTPQYSVFYIDITHKLAWCPVYKAASSSMLHNLCLLGGQTEKFLGETKQQLSTIARKIYPELDYPQAEEALQSCLKVIIVRHPFERLLSAYRDKLENVNVRTEHGSAHFYKSYGSKIVERFRVGGNKTKTQDILRPGTYYWQSNQPEPAGIEPTFLEFVRYLISTDLLSYADDHWIPYYLFCTPCLLKYDLIAKVETFFRDQIYIIRALDVQNIIKPTWKHQTKDSHSSNKISKIYFSQLTRLEIEQLYEKYKLDFELFDYTPDAYYSYVLDQYL</sequence>
<dbReference type="GO" id="GO:0000139">
    <property type="term" value="C:Golgi membrane"/>
    <property type="evidence" value="ECO:0007669"/>
    <property type="project" value="UniProtKB-SubCell"/>
</dbReference>
<dbReference type="Proteomes" id="UP000291343">
    <property type="component" value="Unassembled WGS sequence"/>
</dbReference>
<evidence type="ECO:0000256" key="9">
    <source>
        <dbReference type="RuleBase" id="RU364020"/>
    </source>
</evidence>
<dbReference type="GO" id="GO:0008146">
    <property type="term" value="F:sulfotransferase activity"/>
    <property type="evidence" value="ECO:0007669"/>
    <property type="project" value="InterPro"/>
</dbReference>